<dbReference type="EMBL" id="ML145140">
    <property type="protein sequence ID" value="TBU57226.1"/>
    <property type="molecule type" value="Genomic_DNA"/>
</dbReference>
<gene>
    <name evidence="1" type="ORF">BD310DRAFT_881294</name>
</gene>
<reference evidence="1 2" key="1">
    <citation type="submission" date="2019-01" db="EMBL/GenBank/DDBJ databases">
        <title>Draft genome sequences of three monokaryotic isolates of the white-rot basidiomycete fungus Dichomitus squalens.</title>
        <authorList>
            <consortium name="DOE Joint Genome Institute"/>
            <person name="Lopez S.C."/>
            <person name="Andreopoulos B."/>
            <person name="Pangilinan J."/>
            <person name="Lipzen A."/>
            <person name="Riley R."/>
            <person name="Ahrendt S."/>
            <person name="Ng V."/>
            <person name="Barry K."/>
            <person name="Daum C."/>
            <person name="Grigoriev I.V."/>
            <person name="Hilden K.S."/>
            <person name="Makela M.R."/>
            <person name="de Vries R.P."/>
        </authorList>
    </citation>
    <scope>NUCLEOTIDE SEQUENCE [LARGE SCALE GENOMIC DNA]</scope>
    <source>
        <strain evidence="1 2">CBS 464.89</strain>
    </source>
</reference>
<keyword evidence="2" id="KW-1185">Reference proteome</keyword>
<dbReference type="Pfam" id="PF10604">
    <property type="entry name" value="Polyketide_cyc2"/>
    <property type="match status" value="1"/>
</dbReference>
<dbReference type="InterPro" id="IPR019587">
    <property type="entry name" value="Polyketide_cyclase/dehydratase"/>
</dbReference>
<evidence type="ECO:0008006" key="3">
    <source>
        <dbReference type="Google" id="ProtNLM"/>
    </source>
</evidence>
<dbReference type="PANTHER" id="PTHR36166">
    <property type="entry name" value="CHROMOSOME 9, WHOLE GENOME SHOTGUN SEQUENCE"/>
    <property type="match status" value="1"/>
</dbReference>
<dbReference type="AlphaFoldDB" id="A0A4Q9PS32"/>
<evidence type="ECO:0000313" key="1">
    <source>
        <dbReference type="EMBL" id="TBU57226.1"/>
    </source>
</evidence>
<proteinExistence type="predicted"/>
<dbReference type="Proteomes" id="UP000292082">
    <property type="component" value="Unassembled WGS sequence"/>
</dbReference>
<dbReference type="PANTHER" id="PTHR36166:SF1">
    <property type="entry name" value="SRPBCC DOMAIN-CONTAINING PROTEIN"/>
    <property type="match status" value="1"/>
</dbReference>
<dbReference type="SUPFAM" id="SSF55961">
    <property type="entry name" value="Bet v1-like"/>
    <property type="match status" value="1"/>
</dbReference>
<dbReference type="InterPro" id="IPR023393">
    <property type="entry name" value="START-like_dom_sf"/>
</dbReference>
<evidence type="ECO:0000313" key="2">
    <source>
        <dbReference type="Proteomes" id="UP000292082"/>
    </source>
</evidence>
<protein>
    <recommendedName>
        <fullName evidence="3">Coenzyme Q-binding protein COQ10 START domain-containing protein</fullName>
    </recommendedName>
</protein>
<organism evidence="1 2">
    <name type="scientific">Dichomitus squalens</name>
    <dbReference type="NCBI Taxonomy" id="114155"/>
    <lineage>
        <taxon>Eukaryota</taxon>
        <taxon>Fungi</taxon>
        <taxon>Dikarya</taxon>
        <taxon>Basidiomycota</taxon>
        <taxon>Agaricomycotina</taxon>
        <taxon>Agaricomycetes</taxon>
        <taxon>Polyporales</taxon>
        <taxon>Polyporaceae</taxon>
        <taxon>Dichomitus</taxon>
    </lineage>
</organism>
<name>A0A4Q9PS32_9APHY</name>
<dbReference type="CDD" id="cd07822">
    <property type="entry name" value="SRPBCC_4"/>
    <property type="match status" value="1"/>
</dbReference>
<accession>A0A4Q9PS32</accession>
<sequence>MPEASTNLPPPSYSGPLTCYVSREISATIERVWGVLSDFPRYPEWNPFVRSQEITDKSGKTVLEDQTPAKGKYLNMKVHIPPTMDDSVQAQTAFELIIHYDDASHRLAWKNLLPSWFIRAERWQALSITEDGKTLYESREVFAGIGAYLIKWFISKNLIKSFEAMADALKSTSEQ</sequence>
<dbReference type="Gene3D" id="3.30.530.20">
    <property type="match status" value="1"/>
</dbReference>